<dbReference type="Gene3D" id="3.90.1210.10">
    <property type="entry name" value="Antifreeze-like/N-acetylneuraminic acid synthase C-terminal domain"/>
    <property type="match status" value="1"/>
</dbReference>
<protein>
    <submittedName>
        <fullName evidence="3">SAF domain-containing protein</fullName>
    </submittedName>
</protein>
<evidence type="ECO:0000259" key="2">
    <source>
        <dbReference type="SMART" id="SM00858"/>
    </source>
</evidence>
<feature type="domain" description="SAF" evidence="2">
    <location>
        <begin position="58"/>
        <end position="120"/>
    </location>
</feature>
<organism evidence="3 4">
    <name type="scientific">Bifidobacterium favimelis</name>
    <dbReference type="NCBI Taxonomy" id="3122979"/>
    <lineage>
        <taxon>Bacteria</taxon>
        <taxon>Bacillati</taxon>
        <taxon>Actinomycetota</taxon>
        <taxon>Actinomycetes</taxon>
        <taxon>Bifidobacteriales</taxon>
        <taxon>Bifidobacteriaceae</taxon>
        <taxon>Bifidobacterium</taxon>
    </lineage>
</organism>
<comment type="caution">
    <text evidence="3">The sequence shown here is derived from an EMBL/GenBank/DDBJ whole genome shotgun (WGS) entry which is preliminary data.</text>
</comment>
<accession>A0ABU8ZN40</accession>
<sequence length="253" mass="26703">MTGFHMMKGRAPRPHGAGKKGLSRRRNAHSLRRILAGVFLALAIFLLLQPLGQMGGRLDVVVASRGIRRGQYITADMVHVRSLPSSVEFKGLASDKSQVAGRIARVPISQGDPLVLSMLTRMPALPEGTTQVGLILASDPQALEPGDRVELVAPVDCGTASQARQNSSRDPPEQPGGRCTIAERALTLTLPENGTRQQTDIGRKSSGREGAPDQDQVTGFALSPDEALRALSVGSSQPVIAVKVEAATGPAPD</sequence>
<dbReference type="RefSeq" id="WP_340486131.1">
    <property type="nucleotide sequence ID" value="NZ_JBANDZ010000001.1"/>
</dbReference>
<dbReference type="CDD" id="cd11614">
    <property type="entry name" value="SAF_CpaB_FlgA_like"/>
    <property type="match status" value="1"/>
</dbReference>
<gene>
    <name evidence="3" type="ORF">V8P97_01515</name>
</gene>
<feature type="compositionally biased region" description="Basic residues" evidence="1">
    <location>
        <begin position="7"/>
        <end position="25"/>
    </location>
</feature>
<dbReference type="Proteomes" id="UP001373159">
    <property type="component" value="Unassembled WGS sequence"/>
</dbReference>
<proteinExistence type="predicted"/>
<reference evidence="3 4" key="1">
    <citation type="submission" date="2024-02" db="EMBL/GenBank/DDBJ databases">
        <title>Bifidobacterium honeyensis sp. nov., isolated from the comb honey.</title>
        <authorList>
            <person name="Liu W."/>
            <person name="Li Y."/>
        </authorList>
    </citation>
    <scope>NUCLEOTIDE SEQUENCE [LARGE SCALE GENOMIC DNA]</scope>
    <source>
        <strain evidence="3 4">IMAU50988</strain>
    </source>
</reference>
<evidence type="ECO:0000313" key="3">
    <source>
        <dbReference type="EMBL" id="MEK0306156.1"/>
    </source>
</evidence>
<evidence type="ECO:0000256" key="1">
    <source>
        <dbReference type="SAM" id="MobiDB-lite"/>
    </source>
</evidence>
<dbReference type="Pfam" id="PF08666">
    <property type="entry name" value="SAF"/>
    <property type="match status" value="1"/>
</dbReference>
<feature type="region of interest" description="Disordered" evidence="1">
    <location>
        <begin position="192"/>
        <end position="218"/>
    </location>
</feature>
<dbReference type="EMBL" id="JBANBB010000001">
    <property type="protein sequence ID" value="MEK0306156.1"/>
    <property type="molecule type" value="Genomic_DNA"/>
</dbReference>
<feature type="region of interest" description="Disordered" evidence="1">
    <location>
        <begin position="1"/>
        <end position="25"/>
    </location>
</feature>
<feature type="region of interest" description="Disordered" evidence="1">
    <location>
        <begin position="159"/>
        <end position="178"/>
    </location>
</feature>
<feature type="compositionally biased region" description="Basic and acidic residues" evidence="1">
    <location>
        <begin position="201"/>
        <end position="211"/>
    </location>
</feature>
<feature type="compositionally biased region" description="Polar residues" evidence="1">
    <location>
        <begin position="159"/>
        <end position="169"/>
    </location>
</feature>
<name>A0ABU8ZN40_9BIFI</name>
<evidence type="ECO:0000313" key="4">
    <source>
        <dbReference type="Proteomes" id="UP001373159"/>
    </source>
</evidence>
<dbReference type="InterPro" id="IPR013974">
    <property type="entry name" value="SAF"/>
</dbReference>
<dbReference type="SMART" id="SM00858">
    <property type="entry name" value="SAF"/>
    <property type="match status" value="1"/>
</dbReference>
<keyword evidence="4" id="KW-1185">Reference proteome</keyword>